<protein>
    <submittedName>
        <fullName evidence="1">YcgN family cysteine cluster protein</fullName>
    </submittedName>
</protein>
<gene>
    <name evidence="1" type="ORF">CWI84_10375</name>
</gene>
<dbReference type="PANTHER" id="PTHR37421:SF1">
    <property type="entry name" value="UPF0260 PROTEIN YCGN"/>
    <property type="match status" value="1"/>
</dbReference>
<keyword evidence="2" id="KW-1185">Reference proteome</keyword>
<dbReference type="OrthoDB" id="9786855at2"/>
<comment type="caution">
    <text evidence="1">The sequence shown here is derived from an EMBL/GenBank/DDBJ whole genome shotgun (WGS) entry which is preliminary data.</text>
</comment>
<dbReference type="Pfam" id="PF03692">
    <property type="entry name" value="CxxCxxCC"/>
    <property type="match status" value="1"/>
</dbReference>
<evidence type="ECO:0000313" key="2">
    <source>
        <dbReference type="Proteomes" id="UP000287996"/>
    </source>
</evidence>
<dbReference type="InterPro" id="IPR005358">
    <property type="entry name" value="Puta_zinc/iron-chelating_dom"/>
</dbReference>
<dbReference type="PANTHER" id="PTHR37421">
    <property type="entry name" value="UPF0260 PROTEIN YCGN"/>
    <property type="match status" value="1"/>
</dbReference>
<dbReference type="InterPro" id="IPR008228">
    <property type="entry name" value="UCP006173"/>
</dbReference>
<dbReference type="EMBL" id="PIQH01000010">
    <property type="protein sequence ID" value="RUO78739.1"/>
    <property type="molecule type" value="Genomic_DNA"/>
</dbReference>
<dbReference type="NCBIfam" id="NF003501">
    <property type="entry name" value="PRK05170.1-5"/>
    <property type="match status" value="1"/>
</dbReference>
<proteinExistence type="predicted"/>
<dbReference type="AlphaFoldDB" id="A0A432ZLB6"/>
<reference evidence="1 2" key="1">
    <citation type="journal article" date="2011" name="Front. Microbiol.">
        <title>Genomic signatures of strain selection and enhancement in Bacillus atrophaeus var. globigii, a historical biowarfare simulant.</title>
        <authorList>
            <person name="Gibbons H.S."/>
            <person name="Broomall S.M."/>
            <person name="McNew L.A."/>
            <person name="Daligault H."/>
            <person name="Chapman C."/>
            <person name="Bruce D."/>
            <person name="Karavis M."/>
            <person name="Krepps M."/>
            <person name="McGregor P.A."/>
            <person name="Hong C."/>
            <person name="Park K.H."/>
            <person name="Akmal A."/>
            <person name="Feldman A."/>
            <person name="Lin J.S."/>
            <person name="Chang W.E."/>
            <person name="Higgs B.W."/>
            <person name="Demirev P."/>
            <person name="Lindquist J."/>
            <person name="Liem A."/>
            <person name="Fochler E."/>
            <person name="Read T.D."/>
            <person name="Tapia R."/>
            <person name="Johnson S."/>
            <person name="Bishop-Lilly K.A."/>
            <person name="Detter C."/>
            <person name="Han C."/>
            <person name="Sozhamannan S."/>
            <person name="Rosenzweig C.N."/>
            <person name="Skowronski E.W."/>
        </authorList>
    </citation>
    <scope>NUCLEOTIDE SEQUENCE [LARGE SCALE GENOMIC DNA]</scope>
    <source>
        <strain evidence="1 2">CC-PW-9</strain>
    </source>
</reference>
<organism evidence="1 2">
    <name type="scientific">Idiomarina tyrosinivorans</name>
    <dbReference type="NCBI Taxonomy" id="1445662"/>
    <lineage>
        <taxon>Bacteria</taxon>
        <taxon>Pseudomonadati</taxon>
        <taxon>Pseudomonadota</taxon>
        <taxon>Gammaproteobacteria</taxon>
        <taxon>Alteromonadales</taxon>
        <taxon>Idiomarinaceae</taxon>
        <taxon>Idiomarina</taxon>
    </lineage>
</organism>
<sequence>MTAFWQTTALKDMTHEQWESLCDGCGQCCLLKLIDEDDSRDPPEIFTTNIACHLLDKATARCGDYPHRSQRVPSCVTLTPENLEDVYFMPETCAYRMLAEGLELPYWHPLRHNGSQQEMREAGISVIGHFTSEKDFHGDLEDRIVTFPLGND</sequence>
<dbReference type="NCBIfam" id="NF003507">
    <property type="entry name" value="PRK05170.2-5"/>
    <property type="match status" value="1"/>
</dbReference>
<name>A0A432ZLB6_9GAMM</name>
<dbReference type="PIRSF" id="PIRSF006173">
    <property type="entry name" value="UCP006173"/>
    <property type="match status" value="1"/>
</dbReference>
<dbReference type="Proteomes" id="UP000287996">
    <property type="component" value="Unassembled WGS sequence"/>
</dbReference>
<dbReference type="RefSeq" id="WP_126842522.1">
    <property type="nucleotide sequence ID" value="NZ_PIQH01000010.1"/>
</dbReference>
<accession>A0A432ZLB6</accession>
<evidence type="ECO:0000313" key="1">
    <source>
        <dbReference type="EMBL" id="RUO78739.1"/>
    </source>
</evidence>